<dbReference type="SUPFAM" id="SSF54106">
    <property type="entry name" value="LysM domain"/>
    <property type="match status" value="1"/>
</dbReference>
<keyword evidence="1" id="KW-0812">Transmembrane</keyword>
<dbReference type="PROSITE" id="PS51782">
    <property type="entry name" value="LYSM"/>
    <property type="match status" value="1"/>
</dbReference>
<evidence type="ECO:0000259" key="3">
    <source>
        <dbReference type="PROSITE" id="PS51782"/>
    </source>
</evidence>
<dbReference type="CDD" id="cd00118">
    <property type="entry name" value="LysM"/>
    <property type="match status" value="1"/>
</dbReference>
<dbReference type="OrthoDB" id="2281372at2759"/>
<dbReference type="Proteomes" id="UP000717996">
    <property type="component" value="Unassembled WGS sequence"/>
</dbReference>
<dbReference type="InterPro" id="IPR018392">
    <property type="entry name" value="LysM"/>
</dbReference>
<feature type="domain" description="LysM" evidence="3">
    <location>
        <begin position="27"/>
        <end position="77"/>
    </location>
</feature>
<protein>
    <recommendedName>
        <fullName evidence="3">LysM domain-containing protein</fullName>
    </recommendedName>
</protein>
<keyword evidence="1" id="KW-0472">Membrane</keyword>
<sequence>MKLITLAVFSYSLINQVFGKPAEGCLQTHTIVPADSCVSVAFQYNLTDAEFFAMNPGLHHSIKHDCDNLDTGKPYCVCMTEPCPVAAEPVSSSAVSSSIAPVSTSSGLNSSMTSTPAVISASNVSSASAVSSVKLSSSPSASVSVRSALPTLASSSASYIEFSGFIVAGISFIAGIIFI</sequence>
<comment type="caution">
    <text evidence="4">The sequence shown here is derived from an EMBL/GenBank/DDBJ whole genome shotgun (WGS) entry which is preliminary data.</text>
</comment>
<dbReference type="EMBL" id="JAANIT010000096">
    <property type="protein sequence ID" value="KAG1552289.1"/>
    <property type="molecule type" value="Genomic_DNA"/>
</dbReference>
<evidence type="ECO:0000256" key="1">
    <source>
        <dbReference type="SAM" id="Phobius"/>
    </source>
</evidence>
<gene>
    <name evidence="4" type="ORF">G6F51_001320</name>
</gene>
<organism evidence="4 5">
    <name type="scientific">Rhizopus oryzae</name>
    <name type="common">Mucormycosis agent</name>
    <name type="synonym">Rhizopus arrhizus var. delemar</name>
    <dbReference type="NCBI Taxonomy" id="64495"/>
    <lineage>
        <taxon>Eukaryota</taxon>
        <taxon>Fungi</taxon>
        <taxon>Fungi incertae sedis</taxon>
        <taxon>Mucoromycota</taxon>
        <taxon>Mucoromycotina</taxon>
        <taxon>Mucoromycetes</taxon>
        <taxon>Mucorales</taxon>
        <taxon>Mucorineae</taxon>
        <taxon>Rhizopodaceae</taxon>
        <taxon>Rhizopus</taxon>
    </lineage>
</organism>
<proteinExistence type="predicted"/>
<keyword evidence="2" id="KW-0732">Signal</keyword>
<dbReference type="Gene3D" id="3.10.350.10">
    <property type="entry name" value="LysM domain"/>
    <property type="match status" value="1"/>
</dbReference>
<feature type="chain" id="PRO_5040165584" description="LysM domain-containing protein" evidence="2">
    <location>
        <begin position="20"/>
        <end position="179"/>
    </location>
</feature>
<name>A0A9P6YMR4_RHIOR</name>
<dbReference type="AlphaFoldDB" id="A0A9P6YMR4"/>
<evidence type="ECO:0000313" key="5">
    <source>
        <dbReference type="Proteomes" id="UP000717996"/>
    </source>
</evidence>
<accession>A0A9P6YMR4</accession>
<evidence type="ECO:0000313" key="4">
    <source>
        <dbReference type="EMBL" id="KAG1552289.1"/>
    </source>
</evidence>
<feature type="signal peptide" evidence="2">
    <location>
        <begin position="1"/>
        <end position="19"/>
    </location>
</feature>
<keyword evidence="1" id="KW-1133">Transmembrane helix</keyword>
<evidence type="ECO:0000256" key="2">
    <source>
        <dbReference type="SAM" id="SignalP"/>
    </source>
</evidence>
<reference evidence="4" key="1">
    <citation type="journal article" date="2020" name="Microb. Genom.">
        <title>Genetic diversity of clinical and environmental Mucorales isolates obtained from an investigation of mucormycosis cases among solid organ transplant recipients.</title>
        <authorList>
            <person name="Nguyen M.H."/>
            <person name="Kaul D."/>
            <person name="Muto C."/>
            <person name="Cheng S.J."/>
            <person name="Richter R.A."/>
            <person name="Bruno V.M."/>
            <person name="Liu G."/>
            <person name="Beyhan S."/>
            <person name="Sundermann A.J."/>
            <person name="Mounaud S."/>
            <person name="Pasculle A.W."/>
            <person name="Nierman W.C."/>
            <person name="Driscoll E."/>
            <person name="Cumbie R."/>
            <person name="Clancy C.J."/>
            <person name="Dupont C.L."/>
        </authorList>
    </citation>
    <scope>NUCLEOTIDE SEQUENCE</scope>
    <source>
        <strain evidence="4">GL16</strain>
    </source>
</reference>
<dbReference type="InterPro" id="IPR036779">
    <property type="entry name" value="LysM_dom_sf"/>
</dbReference>
<feature type="transmembrane region" description="Helical" evidence="1">
    <location>
        <begin position="159"/>
        <end position="178"/>
    </location>
</feature>